<dbReference type="AlphaFoldDB" id="A0A7Y0AR47"/>
<accession>A0A7Y0AR47</accession>
<feature type="domain" description="BD-FAE-like" evidence="2">
    <location>
        <begin position="50"/>
        <end position="241"/>
    </location>
</feature>
<dbReference type="Proteomes" id="UP000544054">
    <property type="component" value="Unassembled WGS sequence"/>
</dbReference>
<keyword evidence="4" id="KW-1185">Reference proteome</keyword>
<protein>
    <submittedName>
        <fullName evidence="3">Alpha/beta hydrolase</fullName>
    </submittedName>
</protein>
<dbReference type="SUPFAM" id="SSF53474">
    <property type="entry name" value="alpha/beta-Hydrolases"/>
    <property type="match status" value="1"/>
</dbReference>
<evidence type="ECO:0000259" key="2">
    <source>
        <dbReference type="Pfam" id="PF20434"/>
    </source>
</evidence>
<dbReference type="InterPro" id="IPR029058">
    <property type="entry name" value="AB_hydrolase_fold"/>
</dbReference>
<dbReference type="GO" id="GO:0016787">
    <property type="term" value="F:hydrolase activity"/>
    <property type="evidence" value="ECO:0007669"/>
    <property type="project" value="UniProtKB-KW"/>
</dbReference>
<name>A0A7Y0AR47_9FLAO</name>
<reference evidence="3 4" key="1">
    <citation type="submission" date="2020-04" db="EMBL/GenBank/DDBJ databases">
        <title>Chryseobacterium sp. RP-3-3 sp. nov., isolated from Jeju soil.</title>
        <authorList>
            <person name="Dahal R.H."/>
        </authorList>
    </citation>
    <scope>NUCLEOTIDE SEQUENCE [LARGE SCALE GENOMIC DNA]</scope>
    <source>
        <strain evidence="3 4">RP-3-3</strain>
    </source>
</reference>
<comment type="caution">
    <text evidence="3">The sequence shown here is derived from an EMBL/GenBank/DDBJ whole genome shotgun (WGS) entry which is preliminary data.</text>
</comment>
<gene>
    <name evidence="3" type="ORF">HHL23_19000</name>
</gene>
<evidence type="ECO:0000313" key="4">
    <source>
        <dbReference type="Proteomes" id="UP000544054"/>
    </source>
</evidence>
<sequence length="290" mass="33057">MNKSLPIIIFCLSLCFLWTGCKEKKVTLGKDISFEKEENIRYGNDSEQILDLYLPHQEPSKKKDAFIIIHGGGWRGGDKSQLTFFTLSMMQKFPDHIFVNINYRLATATSPGIPNQTDDIQKVIQYLDKKLKYKPRLILLGNSAGAHLSMLYAYHFDVEKKVKAVVNMVGPSDLSDPGFEKYADYSFVKNYLVNPKVVVSGRSKTSFASPISWVDSSSAPTLSYYGNRDQVIPLSQKRRLDSVFAQNKVSYESYEFNGGHLDWDKAPNDEFLIDKIATFLKQLDEKITHR</sequence>
<dbReference type="InterPro" id="IPR049492">
    <property type="entry name" value="BD-FAE-like_dom"/>
</dbReference>
<dbReference type="Pfam" id="PF20434">
    <property type="entry name" value="BD-FAE"/>
    <property type="match status" value="1"/>
</dbReference>
<keyword evidence="1 3" id="KW-0378">Hydrolase</keyword>
<dbReference type="PANTHER" id="PTHR48081:SF13">
    <property type="entry name" value="ALPHA_BETA HYDROLASE"/>
    <property type="match status" value="1"/>
</dbReference>
<proteinExistence type="predicted"/>
<evidence type="ECO:0000313" key="3">
    <source>
        <dbReference type="EMBL" id="NML71867.1"/>
    </source>
</evidence>
<dbReference type="EMBL" id="JABBGI010000031">
    <property type="protein sequence ID" value="NML71867.1"/>
    <property type="molecule type" value="Genomic_DNA"/>
</dbReference>
<organism evidence="3 4">
    <name type="scientific">Chryseobacterium antibioticum</name>
    <dbReference type="NCBI Taxonomy" id="2728847"/>
    <lineage>
        <taxon>Bacteria</taxon>
        <taxon>Pseudomonadati</taxon>
        <taxon>Bacteroidota</taxon>
        <taxon>Flavobacteriia</taxon>
        <taxon>Flavobacteriales</taxon>
        <taxon>Weeksellaceae</taxon>
        <taxon>Chryseobacterium group</taxon>
        <taxon>Chryseobacterium</taxon>
    </lineage>
</organism>
<dbReference type="PROSITE" id="PS51257">
    <property type="entry name" value="PROKAR_LIPOPROTEIN"/>
    <property type="match status" value="1"/>
</dbReference>
<dbReference type="PANTHER" id="PTHR48081">
    <property type="entry name" value="AB HYDROLASE SUPERFAMILY PROTEIN C4A8.06C"/>
    <property type="match status" value="1"/>
</dbReference>
<dbReference type="Gene3D" id="3.40.50.1820">
    <property type="entry name" value="alpha/beta hydrolase"/>
    <property type="match status" value="1"/>
</dbReference>
<evidence type="ECO:0000256" key="1">
    <source>
        <dbReference type="ARBA" id="ARBA00022801"/>
    </source>
</evidence>
<dbReference type="InterPro" id="IPR050300">
    <property type="entry name" value="GDXG_lipolytic_enzyme"/>
</dbReference>